<comment type="caution">
    <text evidence="1">The sequence shown here is derived from an EMBL/GenBank/DDBJ whole genome shotgun (WGS) entry which is preliminary data.</text>
</comment>
<proteinExistence type="predicted"/>
<reference evidence="4" key="2">
    <citation type="journal article" date="2019" name="Int. J. Syst. Evol. Microbiol.">
        <title>The Global Catalogue of Microorganisms (GCM) 10K type strain sequencing project: providing services to taxonomists for standard genome sequencing and annotation.</title>
        <authorList>
            <consortium name="The Broad Institute Genomics Platform"/>
            <consortium name="The Broad Institute Genome Sequencing Center for Infectious Disease"/>
            <person name="Wu L."/>
            <person name="Ma J."/>
        </authorList>
    </citation>
    <scope>NUCLEOTIDE SEQUENCE [LARGE SCALE GENOMIC DNA]</scope>
    <source>
        <strain evidence="4">NBRC 107715</strain>
    </source>
</reference>
<name>A0A512IZC4_9HYPH</name>
<keyword evidence="4" id="KW-1185">Reference proteome</keyword>
<dbReference type="EMBL" id="BSPK01000112">
    <property type="protein sequence ID" value="GLS67323.1"/>
    <property type="molecule type" value="Genomic_DNA"/>
</dbReference>
<evidence type="ECO:0000313" key="3">
    <source>
        <dbReference type="Proteomes" id="UP000321960"/>
    </source>
</evidence>
<protein>
    <submittedName>
        <fullName evidence="1">Uncharacterized protein</fullName>
    </submittedName>
</protein>
<evidence type="ECO:0000313" key="1">
    <source>
        <dbReference type="EMBL" id="GEP03064.1"/>
    </source>
</evidence>
<dbReference type="Proteomes" id="UP000321960">
    <property type="component" value="Unassembled WGS sequence"/>
</dbReference>
<accession>A0A512IZC4</accession>
<evidence type="ECO:0000313" key="4">
    <source>
        <dbReference type="Proteomes" id="UP001156856"/>
    </source>
</evidence>
<dbReference type="EMBL" id="BJZU01000017">
    <property type="protein sequence ID" value="GEP03064.1"/>
    <property type="molecule type" value="Genomic_DNA"/>
</dbReference>
<reference evidence="2" key="4">
    <citation type="submission" date="2023-01" db="EMBL/GenBank/DDBJ databases">
        <title>Draft genome sequence of Methylobacterium oxalidis strain NBRC 107715.</title>
        <authorList>
            <person name="Sun Q."/>
            <person name="Mori K."/>
        </authorList>
    </citation>
    <scope>NUCLEOTIDE SEQUENCE</scope>
    <source>
        <strain evidence="2">NBRC 107715</strain>
    </source>
</reference>
<dbReference type="Proteomes" id="UP001156856">
    <property type="component" value="Unassembled WGS sequence"/>
</dbReference>
<reference evidence="1 3" key="3">
    <citation type="submission" date="2019-07" db="EMBL/GenBank/DDBJ databases">
        <title>Whole genome shotgun sequence of Methylobacterium oxalidis NBRC 107715.</title>
        <authorList>
            <person name="Hosoyama A."/>
            <person name="Uohara A."/>
            <person name="Ohji S."/>
            <person name="Ichikawa N."/>
        </authorList>
    </citation>
    <scope>NUCLEOTIDE SEQUENCE [LARGE SCALE GENOMIC DNA]</scope>
    <source>
        <strain evidence="1 3">NBRC 107715</strain>
    </source>
</reference>
<evidence type="ECO:0000313" key="2">
    <source>
        <dbReference type="EMBL" id="GLS67323.1"/>
    </source>
</evidence>
<reference evidence="2" key="1">
    <citation type="journal article" date="2014" name="Int. J. Syst. Evol. Microbiol.">
        <title>Complete genome of a new Firmicutes species belonging to the dominant human colonic microbiota ('Ruminococcus bicirculans') reveals two chromosomes and a selective capacity to utilize plant glucans.</title>
        <authorList>
            <consortium name="NISC Comparative Sequencing Program"/>
            <person name="Wegmann U."/>
            <person name="Louis P."/>
            <person name="Goesmann A."/>
            <person name="Henrissat B."/>
            <person name="Duncan S.H."/>
            <person name="Flint H.J."/>
        </authorList>
    </citation>
    <scope>NUCLEOTIDE SEQUENCE</scope>
    <source>
        <strain evidence="2">NBRC 107715</strain>
    </source>
</reference>
<gene>
    <name evidence="2" type="ORF">GCM10007888_57070</name>
    <name evidence="1" type="ORF">MOX02_11020</name>
</gene>
<organism evidence="1 3">
    <name type="scientific">Methylobacterium oxalidis</name>
    <dbReference type="NCBI Taxonomy" id="944322"/>
    <lineage>
        <taxon>Bacteria</taxon>
        <taxon>Pseudomonadati</taxon>
        <taxon>Pseudomonadota</taxon>
        <taxon>Alphaproteobacteria</taxon>
        <taxon>Hyphomicrobiales</taxon>
        <taxon>Methylobacteriaceae</taxon>
        <taxon>Methylobacterium</taxon>
    </lineage>
</organism>
<dbReference type="AlphaFoldDB" id="A0A512IZC4"/>
<sequence length="84" mass="9230">MQPRDETLTQALAAEAGAFFVLRRPDELRWAPAFLERRLALWKPGAGSVVNAELTAKIGGLAPVRGNPTWCSRDWLRLAAPLCS</sequence>